<gene>
    <name evidence="1" type="ORF">CF651_15320</name>
</gene>
<evidence type="ECO:0000313" key="2">
    <source>
        <dbReference type="Proteomes" id="UP000215509"/>
    </source>
</evidence>
<dbReference type="Proteomes" id="UP000215509">
    <property type="component" value="Unassembled WGS sequence"/>
</dbReference>
<keyword evidence="2" id="KW-1185">Reference proteome</keyword>
<comment type="caution">
    <text evidence="1">The sequence shown here is derived from an EMBL/GenBank/DDBJ whole genome shotgun (WGS) entry which is preliminary data.</text>
</comment>
<sequence length="425" mass="49756">MKDIVQDRLARIEDLEQRKLLKSILTGVFLNLVEYQEDLNRKLEERVFMEMEAREDHHDIYVTVCPKEEMDPIHEYLFPVIPEDAERKPCELKGLLAQARRHEEPVLMTVFLQCEYSKLRTLLDGRRRFTGEAVTANGRHAVTVSLRPNRAYLNELERLYTVFQKNNMPWKTVNFPYAHKFFDVIWTSCEDTLRDDEEIAEIRFHLEEFDPFKKLHMVPMWNIERLELKNVGFPIPAVDKVNFEHVLSLRKTGTEHGYLVDGEEEAIRYIKRSPEELTIVSPQEKAGIWSVLKMTKPVPTKLGRLPYRLVSNKKKNSFTSGFARKQAITVRAQGEIMRIVSSFEASEGLELEQVDIIDRTEGAASTYSMNPFISDNVRVESDKKIMRLRFRRLGGTSFIDQDMMSFLVSEVQMYFPEYKCEGEWA</sequence>
<dbReference type="AlphaFoldDB" id="A0A229UPT8"/>
<protein>
    <submittedName>
        <fullName evidence="1">Normocyte-binding protein</fullName>
    </submittedName>
</protein>
<dbReference type="EMBL" id="NMQW01000022">
    <property type="protein sequence ID" value="OXM85384.1"/>
    <property type="molecule type" value="Genomic_DNA"/>
</dbReference>
<reference evidence="1 2" key="1">
    <citation type="submission" date="2017-07" db="EMBL/GenBank/DDBJ databases">
        <title>Genome sequencing and assembly of Paenibacillus rigui.</title>
        <authorList>
            <person name="Mayilraj S."/>
        </authorList>
    </citation>
    <scope>NUCLEOTIDE SEQUENCE [LARGE SCALE GENOMIC DNA]</scope>
    <source>
        <strain evidence="1 2">JCM 16352</strain>
    </source>
</reference>
<name>A0A229UPT8_9BACL</name>
<evidence type="ECO:0000313" key="1">
    <source>
        <dbReference type="EMBL" id="OXM85384.1"/>
    </source>
</evidence>
<organism evidence="1 2">
    <name type="scientific">Paenibacillus rigui</name>
    <dbReference type="NCBI Taxonomy" id="554312"/>
    <lineage>
        <taxon>Bacteria</taxon>
        <taxon>Bacillati</taxon>
        <taxon>Bacillota</taxon>
        <taxon>Bacilli</taxon>
        <taxon>Bacillales</taxon>
        <taxon>Paenibacillaceae</taxon>
        <taxon>Paenibacillus</taxon>
    </lineage>
</organism>
<dbReference type="OrthoDB" id="1661761at2"/>
<accession>A0A229UPT8</accession>
<proteinExistence type="predicted"/>
<dbReference type="RefSeq" id="WP_094015745.1">
    <property type="nucleotide sequence ID" value="NZ_NMQW01000022.1"/>
</dbReference>